<dbReference type="SUPFAM" id="SSF47384">
    <property type="entry name" value="Homodimeric domain of signal transducing histidine kinase"/>
    <property type="match status" value="1"/>
</dbReference>
<keyword evidence="5" id="KW-1133">Transmembrane helix</keyword>
<feature type="repeat" description="TPR" evidence="4">
    <location>
        <begin position="151"/>
        <end position="184"/>
    </location>
</feature>
<evidence type="ECO:0000256" key="2">
    <source>
        <dbReference type="ARBA" id="ARBA00012438"/>
    </source>
</evidence>
<reference evidence="7 8" key="1">
    <citation type="submission" date="2020-08" db="EMBL/GenBank/DDBJ databases">
        <title>Hymenobacter sp. S2-20-2 genome sequencing.</title>
        <authorList>
            <person name="Jin L."/>
        </authorList>
    </citation>
    <scope>NUCLEOTIDE SEQUENCE [LARGE SCALE GENOMIC DNA]</scope>
    <source>
        <strain evidence="7 8">S2-20-2</strain>
    </source>
</reference>
<dbReference type="Gene3D" id="1.25.40.10">
    <property type="entry name" value="Tetratricopeptide repeat domain"/>
    <property type="match status" value="2"/>
</dbReference>
<dbReference type="SMART" id="SM00388">
    <property type="entry name" value="HisKA"/>
    <property type="match status" value="1"/>
</dbReference>
<dbReference type="Gene3D" id="3.30.565.10">
    <property type="entry name" value="Histidine kinase-like ATPase, C-terminal domain"/>
    <property type="match status" value="1"/>
</dbReference>
<dbReference type="InterPro" id="IPR036890">
    <property type="entry name" value="HATPase_C_sf"/>
</dbReference>
<gene>
    <name evidence="7" type="ORF">H4317_11650</name>
</gene>
<evidence type="ECO:0000259" key="6">
    <source>
        <dbReference type="PROSITE" id="PS50109"/>
    </source>
</evidence>
<dbReference type="InterPro" id="IPR036097">
    <property type="entry name" value="HisK_dim/P_sf"/>
</dbReference>
<accession>A0A7G7W396</accession>
<keyword evidence="5" id="KW-0472">Membrane</keyword>
<dbReference type="EC" id="2.7.13.3" evidence="2"/>
<keyword evidence="8" id="KW-1185">Reference proteome</keyword>
<dbReference type="InterPro" id="IPR003661">
    <property type="entry name" value="HisK_dim/P_dom"/>
</dbReference>
<dbReference type="InterPro" id="IPR011990">
    <property type="entry name" value="TPR-like_helical_dom_sf"/>
</dbReference>
<protein>
    <recommendedName>
        <fullName evidence="2">histidine kinase</fullName>
        <ecNumber evidence="2">2.7.13.3</ecNumber>
    </recommendedName>
</protein>
<feature type="transmembrane region" description="Helical" evidence="5">
    <location>
        <begin position="388"/>
        <end position="408"/>
    </location>
</feature>
<dbReference type="KEGG" id="hsk:H4317_11650"/>
<keyword evidence="4" id="KW-0802">TPR repeat</keyword>
<dbReference type="SMART" id="SM00387">
    <property type="entry name" value="HATPase_c"/>
    <property type="match status" value="1"/>
</dbReference>
<proteinExistence type="predicted"/>
<dbReference type="AlphaFoldDB" id="A0A7G7W396"/>
<dbReference type="SUPFAM" id="SSF48452">
    <property type="entry name" value="TPR-like"/>
    <property type="match status" value="2"/>
</dbReference>
<evidence type="ECO:0000256" key="5">
    <source>
        <dbReference type="SAM" id="Phobius"/>
    </source>
</evidence>
<dbReference type="Pfam" id="PF13424">
    <property type="entry name" value="TPR_12"/>
    <property type="match status" value="1"/>
</dbReference>
<name>A0A7G7W396_9BACT</name>
<dbReference type="InterPro" id="IPR004358">
    <property type="entry name" value="Sig_transdc_His_kin-like_C"/>
</dbReference>
<dbReference type="PRINTS" id="PR00344">
    <property type="entry name" value="BCTRLSENSOR"/>
</dbReference>
<dbReference type="PANTHER" id="PTHR43065:SF42">
    <property type="entry name" value="TWO-COMPONENT SENSOR PPRA"/>
    <property type="match status" value="1"/>
</dbReference>
<evidence type="ECO:0000256" key="1">
    <source>
        <dbReference type="ARBA" id="ARBA00000085"/>
    </source>
</evidence>
<keyword evidence="3" id="KW-0597">Phosphoprotein</keyword>
<feature type="domain" description="Histidine kinase" evidence="6">
    <location>
        <begin position="450"/>
        <end position="690"/>
    </location>
</feature>
<dbReference type="CDD" id="cd00082">
    <property type="entry name" value="HisKA"/>
    <property type="match status" value="1"/>
</dbReference>
<evidence type="ECO:0000313" key="7">
    <source>
        <dbReference type="EMBL" id="QNH60839.1"/>
    </source>
</evidence>
<evidence type="ECO:0000256" key="4">
    <source>
        <dbReference type="PROSITE-ProRule" id="PRU00339"/>
    </source>
</evidence>
<organism evidence="7 8">
    <name type="scientific">Hymenobacter sediminicola</name>
    <dbReference type="NCBI Taxonomy" id="2761579"/>
    <lineage>
        <taxon>Bacteria</taxon>
        <taxon>Pseudomonadati</taxon>
        <taxon>Bacteroidota</taxon>
        <taxon>Cytophagia</taxon>
        <taxon>Cytophagales</taxon>
        <taxon>Hymenobacteraceae</taxon>
        <taxon>Hymenobacter</taxon>
    </lineage>
</organism>
<comment type="catalytic activity">
    <reaction evidence="1">
        <text>ATP + protein L-histidine = ADP + protein N-phospho-L-histidine.</text>
        <dbReference type="EC" id="2.7.13.3"/>
    </reaction>
</comment>
<dbReference type="EMBL" id="CP060202">
    <property type="protein sequence ID" value="QNH60839.1"/>
    <property type="molecule type" value="Genomic_DNA"/>
</dbReference>
<dbReference type="InterPro" id="IPR019734">
    <property type="entry name" value="TPR_rpt"/>
</dbReference>
<dbReference type="Pfam" id="PF13374">
    <property type="entry name" value="TPR_10"/>
    <property type="match status" value="1"/>
</dbReference>
<dbReference type="Proteomes" id="UP000515489">
    <property type="component" value="Chromosome"/>
</dbReference>
<dbReference type="Pfam" id="PF00512">
    <property type="entry name" value="HisKA"/>
    <property type="match status" value="1"/>
</dbReference>
<dbReference type="PANTHER" id="PTHR43065">
    <property type="entry name" value="SENSOR HISTIDINE KINASE"/>
    <property type="match status" value="1"/>
</dbReference>
<evidence type="ECO:0000256" key="3">
    <source>
        <dbReference type="ARBA" id="ARBA00022553"/>
    </source>
</evidence>
<dbReference type="PROSITE" id="PS50109">
    <property type="entry name" value="HIS_KIN"/>
    <property type="match status" value="1"/>
</dbReference>
<dbReference type="SUPFAM" id="SSF55874">
    <property type="entry name" value="ATPase domain of HSP90 chaperone/DNA topoisomerase II/histidine kinase"/>
    <property type="match status" value="1"/>
</dbReference>
<dbReference type="Pfam" id="PF02518">
    <property type="entry name" value="HATPase_c"/>
    <property type="match status" value="1"/>
</dbReference>
<dbReference type="PROSITE" id="PS50005">
    <property type="entry name" value="TPR"/>
    <property type="match status" value="1"/>
</dbReference>
<dbReference type="InterPro" id="IPR005467">
    <property type="entry name" value="His_kinase_dom"/>
</dbReference>
<dbReference type="InterPro" id="IPR003594">
    <property type="entry name" value="HATPase_dom"/>
</dbReference>
<dbReference type="RefSeq" id="WP_185886770.1">
    <property type="nucleotide sequence ID" value="NZ_CP060202.1"/>
</dbReference>
<evidence type="ECO:0000313" key="8">
    <source>
        <dbReference type="Proteomes" id="UP000515489"/>
    </source>
</evidence>
<dbReference type="SMART" id="SM00028">
    <property type="entry name" value="TPR"/>
    <property type="match status" value="5"/>
</dbReference>
<dbReference type="GO" id="GO:0000155">
    <property type="term" value="F:phosphorelay sensor kinase activity"/>
    <property type="evidence" value="ECO:0007669"/>
    <property type="project" value="InterPro"/>
</dbReference>
<sequence length="690" mass="77638">MLTASAAGAQTPKLEQLRAKVQAHPQADTTRVNRLNELAFEQRSKAPRESRASFEDALQLAQGLHYRFGEAKAQLGLGFYYRKRNEYGPAQLYTQQARQAFSEIGDLRNQLACTYNLAYIFSGQGNYTQALDHAQQALTLAERLKDPHWLVLMNAQMGIISTEVGEYEKAREYLERCLQLSRHHHNQPGVSQGLRGLGDLYRTQGNWDSARRYYQQDATLTRQLGDEPGFLVEEMNVADMEERLGNYPKAFAYSYRVLHQLRQLDVVGYLPWTQLVLARAHLHTNRPDSALIYGKASLQASLRSGVKENIRDVSEVLTQASVRLGHFPDAYRYQTLYGTYQDSLSSRELIRRIAALQYSYELDRRQTRISQLTRNEQLIRQKNQQQQWLLVVSLVGLGAVAGLSVVLWRSNRQKQRAYALLEQKQADLLATQQQLVAAEKWAFVGELSAGIAHELQNPLHFMKNFAEVSVAMLDQDSTRAVPTLGATDGLKQEILAGLKQNLQEISQHGQRASSIITDMLTHARTGTSQHELVRVNELIEENLRLAYQEMQARNHGFQATLRTELDESVQEAQLVRTEIGRVLLNLFTNAFHALAARQAQLGADYAPVLHVSSRRVGSQIEIRVRDNGTGMSAAVKQQIFTPFFTTKPTGQGTGLGLSLAHDIVTKGHGGVLQVETEEGNYTEFTLVLPA</sequence>
<dbReference type="Gene3D" id="1.10.287.130">
    <property type="match status" value="1"/>
</dbReference>
<keyword evidence="5" id="KW-0812">Transmembrane</keyword>